<evidence type="ECO:0000256" key="8">
    <source>
        <dbReference type="SAM" id="Phobius"/>
    </source>
</evidence>
<feature type="compositionally biased region" description="Basic and acidic residues" evidence="7">
    <location>
        <begin position="56"/>
        <end position="159"/>
    </location>
</feature>
<comment type="caution">
    <text evidence="10">The sequence shown here is derived from an EMBL/GenBank/DDBJ whole genome shotgun (WGS) entry which is preliminary data.</text>
</comment>
<dbReference type="Pfam" id="PF12229">
    <property type="entry name" value="PG_binding_4"/>
    <property type="match status" value="1"/>
</dbReference>
<dbReference type="RefSeq" id="WP_109625416.1">
    <property type="nucleotide sequence ID" value="NZ_JANKBI010000002.1"/>
</dbReference>
<feature type="active site" description="Proton donor/acceptor" evidence="6">
    <location>
        <position position="593"/>
    </location>
</feature>
<dbReference type="GO" id="GO:0018104">
    <property type="term" value="P:peptidoglycan-protein cross-linking"/>
    <property type="evidence" value="ECO:0007669"/>
    <property type="project" value="TreeGrafter"/>
</dbReference>
<evidence type="ECO:0000256" key="7">
    <source>
        <dbReference type="SAM" id="MobiDB-lite"/>
    </source>
</evidence>
<dbReference type="GO" id="GO:0016740">
    <property type="term" value="F:transferase activity"/>
    <property type="evidence" value="ECO:0007669"/>
    <property type="project" value="UniProtKB-KW"/>
</dbReference>
<evidence type="ECO:0000256" key="2">
    <source>
        <dbReference type="ARBA" id="ARBA00022679"/>
    </source>
</evidence>
<comment type="pathway">
    <text evidence="1 6">Cell wall biogenesis; peptidoglycan biosynthesis.</text>
</comment>
<feature type="transmembrane region" description="Helical" evidence="8">
    <location>
        <begin position="180"/>
        <end position="204"/>
    </location>
</feature>
<dbReference type="PANTHER" id="PTHR30582:SF33">
    <property type="entry name" value="EXPORTED PROTEIN"/>
    <property type="match status" value="1"/>
</dbReference>
<evidence type="ECO:0000259" key="9">
    <source>
        <dbReference type="PROSITE" id="PS52029"/>
    </source>
</evidence>
<dbReference type="Pfam" id="PF03734">
    <property type="entry name" value="YkuD"/>
    <property type="match status" value="1"/>
</dbReference>
<evidence type="ECO:0000313" key="10">
    <source>
        <dbReference type="EMBL" id="PWJ77307.1"/>
    </source>
</evidence>
<keyword evidence="8" id="KW-1133">Transmembrane helix</keyword>
<dbReference type="CDD" id="cd16913">
    <property type="entry name" value="YkuD_like"/>
    <property type="match status" value="1"/>
</dbReference>
<dbReference type="AlphaFoldDB" id="A0AB73T6V9"/>
<keyword evidence="4 6" id="KW-0573">Peptidoglycan synthesis</keyword>
<keyword evidence="5 6" id="KW-0961">Cell wall biogenesis/degradation</keyword>
<dbReference type="InterPro" id="IPR050979">
    <property type="entry name" value="LD-transpeptidase"/>
</dbReference>
<feature type="compositionally biased region" description="Basic and acidic residues" evidence="7">
    <location>
        <begin position="1"/>
        <end position="14"/>
    </location>
</feature>
<evidence type="ECO:0000256" key="6">
    <source>
        <dbReference type="PROSITE-ProRule" id="PRU01373"/>
    </source>
</evidence>
<keyword evidence="2" id="KW-0808">Transferase</keyword>
<reference evidence="10 11" key="1">
    <citation type="submission" date="2018-05" db="EMBL/GenBank/DDBJ databases">
        <authorList>
            <person name="Goeker M."/>
            <person name="Huntemann M."/>
            <person name="Clum A."/>
            <person name="Pillay M."/>
            <person name="Palaniappan K."/>
            <person name="Varghese N."/>
            <person name="Mikhailova N."/>
            <person name="Stamatis D."/>
            <person name="Reddy T."/>
            <person name="Daum C."/>
            <person name="Shapiro N."/>
            <person name="Ivanova N."/>
            <person name="Kyrpides N."/>
            <person name="Woyke T."/>
        </authorList>
    </citation>
    <scope>NUCLEOTIDE SEQUENCE [LARGE SCALE GENOMIC DNA]</scope>
    <source>
        <strain evidence="10 11">DSM 26524</strain>
    </source>
</reference>
<gene>
    <name evidence="10" type="ORF">C7383_103150</name>
</gene>
<dbReference type="SUPFAM" id="SSF141523">
    <property type="entry name" value="L,D-transpeptidase catalytic domain-like"/>
    <property type="match status" value="1"/>
</dbReference>
<accession>A0AB73T6V9</accession>
<organism evidence="10 11">
    <name type="scientific">Murimonas intestini</name>
    <dbReference type="NCBI Taxonomy" id="1337051"/>
    <lineage>
        <taxon>Bacteria</taxon>
        <taxon>Bacillati</taxon>
        <taxon>Bacillota</taxon>
        <taxon>Clostridia</taxon>
        <taxon>Lachnospirales</taxon>
        <taxon>Lachnospiraceae</taxon>
        <taxon>Murimonas</taxon>
    </lineage>
</organism>
<evidence type="ECO:0000256" key="5">
    <source>
        <dbReference type="ARBA" id="ARBA00023316"/>
    </source>
</evidence>
<dbReference type="GO" id="GO:0008360">
    <property type="term" value="P:regulation of cell shape"/>
    <property type="evidence" value="ECO:0007669"/>
    <property type="project" value="UniProtKB-UniRule"/>
</dbReference>
<name>A0AB73T6V9_9FIRM</name>
<protein>
    <submittedName>
        <fullName evidence="10">L,D-transpeptidase-like protein</fullName>
    </submittedName>
</protein>
<dbReference type="Gene3D" id="3.10.20.800">
    <property type="match status" value="1"/>
</dbReference>
<dbReference type="GO" id="GO:0071555">
    <property type="term" value="P:cell wall organization"/>
    <property type="evidence" value="ECO:0007669"/>
    <property type="project" value="UniProtKB-UniRule"/>
</dbReference>
<dbReference type="InterPro" id="IPR022029">
    <property type="entry name" value="YoaR-like_PG-bd"/>
</dbReference>
<evidence type="ECO:0000256" key="4">
    <source>
        <dbReference type="ARBA" id="ARBA00022984"/>
    </source>
</evidence>
<keyword evidence="8" id="KW-0812">Transmembrane</keyword>
<sequence>MNDKLEDKVGKEDEAAVGPASPDAAENERIDNENHAPGGVNEAEGSQDAGDSKAAGTDREQESPEGKPENSDREQAEGKPENSDSEQSEERPENLDSVQPEERPENSDGEQSEERPENLDKEQAEVQIRNSDEKQSEEQPEKSAEDLKEQKPGGEKLPEAELEFVSGDDVPVRKKKRWKLAVGIVFIVLLLAAGGAYGAGIYYFQDKFLPNTTINGIDASYALPEDIENQIAAGVKKYKIQVESRGGKKETLTSDQIGYHYVSKGEVEGFKESQNLYKWPFSFWDDFNYTFESSTAYEEEAFNQAVENLECLQPENMEEPSDAYMEFDTKDSEYVIVPEEQGAKLDTDKVKQVIGEAVTKSEDGISLEKKECYLKPAVTSGDKSLNRLVTKLNKYCHTRIEYVFGENREVLDGATINSWVSYDDKGNVTLDEEQIPIFVQGLAEKYDTYDKPREFKTNDGSYVTVSGGSYGWMIDQEMEVQELTALIQSGAQTERYAAFAQTALSWENSDLGWDYIEIDLTKQHIWMYIGGEVAVESDFVSGDIRSGDKATPEGTYTLYYKKSPDVLKSDKPGDSYQTPVTFWMPFNGGVGMHDATWRGSFGGSIYTYDGSHGCINLPYDAASQIYNLIYDGFPIICFYR</sequence>
<feature type="region of interest" description="Disordered" evidence="7">
    <location>
        <begin position="1"/>
        <end position="160"/>
    </location>
</feature>
<evidence type="ECO:0000256" key="1">
    <source>
        <dbReference type="ARBA" id="ARBA00004752"/>
    </source>
</evidence>
<dbReference type="InterPro" id="IPR038063">
    <property type="entry name" value="Transpep_catalytic_dom"/>
</dbReference>
<proteinExistence type="predicted"/>
<dbReference type="Gene3D" id="2.40.440.10">
    <property type="entry name" value="L,D-transpeptidase catalytic domain-like"/>
    <property type="match status" value="1"/>
</dbReference>
<dbReference type="Proteomes" id="UP000245412">
    <property type="component" value="Unassembled WGS sequence"/>
</dbReference>
<dbReference type="InterPro" id="IPR005490">
    <property type="entry name" value="LD_TPept_cat_dom"/>
</dbReference>
<dbReference type="PROSITE" id="PS52029">
    <property type="entry name" value="LD_TPASE"/>
    <property type="match status" value="1"/>
</dbReference>
<feature type="domain" description="L,D-TPase catalytic" evidence="9">
    <location>
        <begin position="514"/>
        <end position="638"/>
    </location>
</feature>
<dbReference type="SUPFAM" id="SSF143985">
    <property type="entry name" value="L,D-transpeptidase pre-catalytic domain-like"/>
    <property type="match status" value="1"/>
</dbReference>
<dbReference type="GO" id="GO:0005576">
    <property type="term" value="C:extracellular region"/>
    <property type="evidence" value="ECO:0007669"/>
    <property type="project" value="TreeGrafter"/>
</dbReference>
<dbReference type="EMBL" id="QGGY01000003">
    <property type="protein sequence ID" value="PWJ77307.1"/>
    <property type="molecule type" value="Genomic_DNA"/>
</dbReference>
<dbReference type="PANTHER" id="PTHR30582">
    <property type="entry name" value="L,D-TRANSPEPTIDASE"/>
    <property type="match status" value="1"/>
</dbReference>
<feature type="active site" description="Nucleophile" evidence="6">
    <location>
        <position position="614"/>
    </location>
</feature>
<evidence type="ECO:0000313" key="11">
    <source>
        <dbReference type="Proteomes" id="UP000245412"/>
    </source>
</evidence>
<evidence type="ECO:0000256" key="3">
    <source>
        <dbReference type="ARBA" id="ARBA00022960"/>
    </source>
</evidence>
<keyword evidence="11" id="KW-1185">Reference proteome</keyword>
<keyword evidence="3 6" id="KW-0133">Cell shape</keyword>
<dbReference type="GO" id="GO:0071972">
    <property type="term" value="F:peptidoglycan L,D-transpeptidase activity"/>
    <property type="evidence" value="ECO:0007669"/>
    <property type="project" value="TreeGrafter"/>
</dbReference>
<dbReference type="InterPro" id="IPR038054">
    <property type="entry name" value="LD_TPept-like_central_sf"/>
</dbReference>
<keyword evidence="8" id="KW-0472">Membrane</keyword>